<sequence>MKLLKLTHVLGLLIGLLAIRTTNAQVPAPPSQWGEKDRWESLNPGGGGQIQDVYFDQNVEGRIWFSSDMEGVYRSDDFGQSWNFVSKDLSHGMAFVIAQEKGDPSTAKTYQGGLYGAHVSTNSNAPDYHDVTWDIIEETRGDAIASIGVSFDNQTVILAPGWQNKDPQKGQASLISPVQNLTTDKFNGARDLYISKDAGQTWSTVNYTTRTGYRNVFGVAMHPTTDNIYIGAAAGVFYSTNGGDSFVEVTKPTDALGDPGNATTIAKRPDGGARGVAVSPDGQYLYATYQTQGGATYAEKRWAIYAAKLNASGVPGSWQKIINNLPETAEWYDPKVDPRSTTSQHKILLGTVWNDNANRLGLWEGTVDLDASGNITAHNWTDVLNLPKAGRCYDFEPSWEVRDFIVRTFDYSPASWSKHQVISMGGMNVFLTDVDVPEYPCSSWKEVYGEVIYYHNGLAMSRERGFASPYSYDVDSYGSYMVQGNADHGLLQSLDHGYSWTSEHGPQGITNVMSVLTVPTNPALVLIDARKGYGAPSQSAGGLYAKVIDEQTIGDTPDWVLIGGDIPNTVGTTNGLPSRNYRAMSYDPNNVSRVYVSTRGKNWGGETIEGGVYVTDDVVATFNGTGSWRKISSSNMAYRDIRDVYADPNNSNYIYARSAGSGSAGSIYQGIRQTDGTYAWTDGEATLQNINDMYVFENGGQTWLVASGTINGQYGIHLNKNPRATNWSAASSWEYTGFDIAKSLELRPEKWIEPNEPIAIRGLAAYEQYIVAITEVTSHKKGLGCFLGEIKSDGTVSWRDWSMASGNNRMIENPTANQARVKIENGTPYFYIALAGTGPWRRQLATSCLEVSKAQHTFGNEVDNTIIPVTSDQSWTVSSTASWLTANRSGNYVSISVTENMGAQRVAEVTINGCETKIITVKQNSPASCIIELSSTTASFGAEGGATTVTATSDDSFSITTSASWVSAALSGDQLQVAAATNTTYKERTAVVTLTGCGEQQITVMQDAKANGNPVQGNETFTLLGNTSDWTTGAFTGDEGFVWNFTMAKKTSTINGNTIKLDNSEGGALEGTLSSGIESLSFWAAPTGTGNTSGVEVFVNNVSVGKFNIDKAAAPQQFTIDGINESAVADVKFVGFNNSDVQLDDISWVGYGESTASMYALLVTNGNGSGNYEAGEVVTIIANTPAEGEVFEGWTGDVTYLSDASALTTTLTMPAANVSVTANYSTAPQPTYTLNVVNGTGSGQYEVGTAISISANAPAAGEVFDKWTGAVNNLDDAFNPMATVTMPANGMTVTATYKAVETSSGGGLETFDNLPILNQWTDGSFVGNDNITWNYVQVKRTSTINGNTIKLDHSAGASLSATLPGGMSSLSFQAAPTGTGSPSGVEVFINGTSIFQYTIEKASAVQTITINNLEYEGDVALQLVGMNTSDVQLDDISWTGFEVVQPTYNLTVAGGTGSGVYEEGSVVTVVADAPAAGEEFDQWTGGVSNLNNKFDATTTLTMPAHGVTITATYKPISVTSDDGLETFDNLPTLNQWTDGSFTGNDNIVWSYVQAKRTSTINGNTIKLSNSVNGSLSADIPNGISSLSFKAAPTGTAQKSGVEVWINGVQQGTFEMEVNSGTNIFTLSNIDTEGTVNVSFKGFNNADPQLDDISWSSYTLTSGNRLDTNKTPFGLLNKEASKVYPTLVEDYLTIEVDRPQVVSMISVQGIVVKSLEVSQTTTIDLTALRKGMYVVKVGTEVFRMIKK</sequence>
<evidence type="ECO:0000259" key="2">
    <source>
        <dbReference type="Pfam" id="PF13004"/>
    </source>
</evidence>
<evidence type="ECO:0000313" key="4">
    <source>
        <dbReference type="EMBL" id="GAA4836368.1"/>
    </source>
</evidence>
<feature type="domain" description="Bacterial repeat" evidence="3">
    <location>
        <begin position="1167"/>
        <end position="1226"/>
    </location>
</feature>
<dbReference type="RefSeq" id="WP_345371737.1">
    <property type="nucleotide sequence ID" value="NZ_BAABJX010000033.1"/>
</dbReference>
<proteinExistence type="predicted"/>
<organism evidence="4 5">
    <name type="scientific">Algivirga pacifica</name>
    <dbReference type="NCBI Taxonomy" id="1162670"/>
    <lineage>
        <taxon>Bacteria</taxon>
        <taxon>Pseudomonadati</taxon>
        <taxon>Bacteroidota</taxon>
        <taxon>Cytophagia</taxon>
        <taxon>Cytophagales</taxon>
        <taxon>Flammeovirgaceae</taxon>
        <taxon>Algivirga</taxon>
    </lineage>
</organism>
<dbReference type="SUPFAM" id="SSF110296">
    <property type="entry name" value="Oligoxyloglucan reducing end-specific cellobiohydrolase"/>
    <property type="match status" value="1"/>
</dbReference>
<feature type="domain" description="Bacterial repeat" evidence="3">
    <location>
        <begin position="1451"/>
        <end position="1516"/>
    </location>
</feature>
<evidence type="ECO:0008006" key="6">
    <source>
        <dbReference type="Google" id="ProtNLM"/>
    </source>
</evidence>
<evidence type="ECO:0000256" key="1">
    <source>
        <dbReference type="SAM" id="SignalP"/>
    </source>
</evidence>
<name>A0ABP9DD47_9BACT</name>
<evidence type="ECO:0000313" key="5">
    <source>
        <dbReference type="Proteomes" id="UP001500298"/>
    </source>
</evidence>
<feature type="domain" description="Bacterial repeat" evidence="3">
    <location>
        <begin position="1235"/>
        <end position="1300"/>
    </location>
</feature>
<feature type="signal peptide" evidence="1">
    <location>
        <begin position="1"/>
        <end position="24"/>
    </location>
</feature>
<comment type="caution">
    <text evidence="4">The sequence shown here is derived from an EMBL/GenBank/DDBJ whole genome shotgun (WGS) entry which is preliminary data.</text>
</comment>
<dbReference type="InterPro" id="IPR044060">
    <property type="entry name" value="Bacterial_rp_domain"/>
</dbReference>
<protein>
    <recommendedName>
        <fullName evidence="6">Por secretion system C-terminal sorting domain-containing protein</fullName>
    </recommendedName>
</protein>
<keyword evidence="1" id="KW-0732">Signal</keyword>
<evidence type="ECO:0000259" key="3">
    <source>
        <dbReference type="Pfam" id="PF18998"/>
    </source>
</evidence>
<dbReference type="EMBL" id="BAABJX010000033">
    <property type="protein sequence ID" value="GAA4836368.1"/>
    <property type="molecule type" value="Genomic_DNA"/>
</dbReference>
<dbReference type="CDD" id="cd14948">
    <property type="entry name" value="BACON"/>
    <property type="match status" value="2"/>
</dbReference>
<dbReference type="InterPro" id="IPR013783">
    <property type="entry name" value="Ig-like_fold"/>
</dbReference>
<keyword evidence="5" id="KW-1185">Reference proteome</keyword>
<gene>
    <name evidence="4" type="ORF">GCM10023331_21940</name>
</gene>
<dbReference type="Gene3D" id="2.130.10.10">
    <property type="entry name" value="YVTN repeat-like/Quinoprotein amine dehydrogenase"/>
    <property type="match status" value="2"/>
</dbReference>
<dbReference type="Pfam" id="PF18998">
    <property type="entry name" value="Flg_new_2"/>
    <property type="match status" value="3"/>
</dbReference>
<dbReference type="Gene3D" id="2.60.40.10">
    <property type="entry name" value="Immunoglobulins"/>
    <property type="match status" value="2"/>
</dbReference>
<reference evidence="5" key="1">
    <citation type="journal article" date="2019" name="Int. J. Syst. Evol. Microbiol.">
        <title>The Global Catalogue of Microorganisms (GCM) 10K type strain sequencing project: providing services to taxonomists for standard genome sequencing and annotation.</title>
        <authorList>
            <consortium name="The Broad Institute Genomics Platform"/>
            <consortium name="The Broad Institute Genome Sequencing Center for Infectious Disease"/>
            <person name="Wu L."/>
            <person name="Ma J."/>
        </authorList>
    </citation>
    <scope>NUCLEOTIDE SEQUENCE [LARGE SCALE GENOMIC DNA]</scope>
    <source>
        <strain evidence="5">JCM 18326</strain>
    </source>
</reference>
<accession>A0ABP9DD47</accession>
<dbReference type="Pfam" id="PF13004">
    <property type="entry name" value="BACON"/>
    <property type="match status" value="2"/>
</dbReference>
<dbReference type="Proteomes" id="UP001500298">
    <property type="component" value="Unassembled WGS sequence"/>
</dbReference>
<dbReference type="InterPro" id="IPR015943">
    <property type="entry name" value="WD40/YVTN_repeat-like_dom_sf"/>
</dbReference>
<feature type="domain" description="BACON" evidence="2">
    <location>
        <begin position="874"/>
        <end position="924"/>
    </location>
</feature>
<dbReference type="InterPro" id="IPR024361">
    <property type="entry name" value="BACON"/>
</dbReference>
<feature type="domain" description="BACON" evidence="2">
    <location>
        <begin position="958"/>
        <end position="1007"/>
    </location>
</feature>
<feature type="chain" id="PRO_5046611768" description="Por secretion system C-terminal sorting domain-containing protein" evidence="1">
    <location>
        <begin position="25"/>
        <end position="1746"/>
    </location>
</feature>